<feature type="domain" description="LapA adhesin" evidence="2">
    <location>
        <begin position="137"/>
        <end position="179"/>
    </location>
</feature>
<proteinExistence type="predicted"/>
<dbReference type="Pfam" id="PF20579">
    <property type="entry name" value="LapA"/>
    <property type="match status" value="2"/>
</dbReference>
<dbReference type="AlphaFoldDB" id="A0A9X4I3E4"/>
<feature type="region of interest" description="Disordered" evidence="1">
    <location>
        <begin position="118"/>
        <end position="137"/>
    </location>
</feature>
<feature type="non-terminal residue" evidence="3">
    <location>
        <position position="179"/>
    </location>
</feature>
<evidence type="ECO:0000313" key="3">
    <source>
        <dbReference type="EMBL" id="MDD2116137.1"/>
    </source>
</evidence>
<feature type="domain" description="LapA adhesin" evidence="2">
    <location>
        <begin position="18"/>
        <end position="119"/>
    </location>
</feature>
<dbReference type="RefSeq" id="WP_274121266.1">
    <property type="nucleotide sequence ID" value="NZ_JANIAM010000111.1"/>
</dbReference>
<protein>
    <recommendedName>
        <fullName evidence="2">LapA adhesin domain-containing protein</fullName>
    </recommendedName>
</protein>
<comment type="caution">
    <text evidence="3">The sequence shown here is derived from an EMBL/GenBank/DDBJ whole genome shotgun (WGS) entry which is preliminary data.</text>
</comment>
<dbReference type="EMBL" id="JANIAM010000111">
    <property type="protein sequence ID" value="MDD2116137.1"/>
    <property type="molecule type" value="Genomic_DNA"/>
</dbReference>
<reference evidence="3" key="1">
    <citation type="submission" date="2022-07" db="EMBL/GenBank/DDBJ databases">
        <title>Multi-strain Analysis of Pseudomonas putida Reveals Metabolic and Genetic Diversity.</title>
        <authorList>
            <person name="Monk J.M."/>
        </authorList>
    </citation>
    <scope>NUCLEOTIDE SEQUENCE</scope>
    <source>
        <strain evidence="3">17633</strain>
    </source>
</reference>
<accession>A0A9X4I3E4</accession>
<evidence type="ECO:0000313" key="4">
    <source>
        <dbReference type="Proteomes" id="UP001150728"/>
    </source>
</evidence>
<organism evidence="3 4">
    <name type="scientific">Pseudomonas asiatica</name>
    <dbReference type="NCBI Taxonomy" id="2219225"/>
    <lineage>
        <taxon>Bacteria</taxon>
        <taxon>Pseudomonadati</taxon>
        <taxon>Pseudomonadota</taxon>
        <taxon>Gammaproteobacteria</taxon>
        <taxon>Pseudomonadales</taxon>
        <taxon>Pseudomonadaceae</taxon>
        <taxon>Pseudomonas</taxon>
    </lineage>
</organism>
<dbReference type="InterPro" id="IPR046779">
    <property type="entry name" value="LapA_adhesin_dom"/>
</dbReference>
<feature type="non-terminal residue" evidence="3">
    <location>
        <position position="1"/>
    </location>
</feature>
<evidence type="ECO:0000259" key="2">
    <source>
        <dbReference type="Pfam" id="PF20579"/>
    </source>
</evidence>
<dbReference type="Proteomes" id="UP001150728">
    <property type="component" value="Unassembled WGS sequence"/>
</dbReference>
<gene>
    <name evidence="3" type="ORF">NP554_30625</name>
</gene>
<name>A0A9X4I3E4_9PSED</name>
<evidence type="ECO:0000256" key="1">
    <source>
        <dbReference type="SAM" id="MobiDB-lite"/>
    </source>
</evidence>
<sequence length="179" mass="17810">ATTTLTVTDTINTVKAELSISPNPAVEGQAVTYTITLTGPAGADLTQHGGLDIELSNGKVVHIAAGQISGSQSGVLADDVYVGSSAPSIAISGITEQGTGKQVFENLVKGDPVTLQITDEPGTPGNPGTPGTPNGGDEVTLTLTGNAVQEGNTTTITGTLSHPAGQAFTVTLSNGQTLT</sequence>